<sequence>MFFQRKKTEMPQAVQALPGRQEPILMAGSHFLNRRSLIGPYPEGLETAVFGLGCFWGVGIQA</sequence>
<dbReference type="InterPro" id="IPR036509">
    <property type="entry name" value="Met_Sox_Rdtase_MsrA_sf"/>
</dbReference>
<dbReference type="SUPFAM" id="SSF55068">
    <property type="entry name" value="Peptide methionine sulfoxide reductase"/>
    <property type="match status" value="1"/>
</dbReference>
<accession>A0A1H6D1W5</accession>
<evidence type="ECO:0000313" key="1">
    <source>
        <dbReference type="EMBL" id="SEG79369.1"/>
    </source>
</evidence>
<name>A0A1H6D1W5_9HYPH</name>
<gene>
    <name evidence="1" type="ORF">SAMN04488115_11466</name>
</gene>
<proteinExistence type="predicted"/>
<dbReference type="Proteomes" id="UP000236743">
    <property type="component" value="Unassembled WGS sequence"/>
</dbReference>
<evidence type="ECO:0000313" key="2">
    <source>
        <dbReference type="Proteomes" id="UP000236743"/>
    </source>
</evidence>
<organism evidence="1 2">
    <name type="scientific">Bosea lathyri</name>
    <dbReference type="NCBI Taxonomy" id="1036778"/>
    <lineage>
        <taxon>Bacteria</taxon>
        <taxon>Pseudomonadati</taxon>
        <taxon>Pseudomonadota</taxon>
        <taxon>Alphaproteobacteria</taxon>
        <taxon>Hyphomicrobiales</taxon>
        <taxon>Boseaceae</taxon>
        <taxon>Bosea</taxon>
    </lineage>
</organism>
<protein>
    <submittedName>
        <fullName evidence="1">Peptide-methionine (S)-S-oxide reductase</fullName>
    </submittedName>
</protein>
<dbReference type="Gene3D" id="3.30.1060.10">
    <property type="entry name" value="Peptide methionine sulphoxide reductase MsrA"/>
    <property type="match status" value="1"/>
</dbReference>
<dbReference type="EMBL" id="FNUY01000014">
    <property type="protein sequence ID" value="SEG79369.1"/>
    <property type="molecule type" value="Genomic_DNA"/>
</dbReference>
<reference evidence="1 2" key="1">
    <citation type="submission" date="2016-10" db="EMBL/GenBank/DDBJ databases">
        <authorList>
            <person name="de Groot N.N."/>
        </authorList>
    </citation>
    <scope>NUCLEOTIDE SEQUENCE [LARGE SCALE GENOMIC DNA]</scope>
    <source>
        <strain evidence="1 2">DSM 26656</strain>
    </source>
</reference>
<dbReference type="OrthoDB" id="4174719at2"/>
<keyword evidence="2" id="KW-1185">Reference proteome</keyword>
<dbReference type="GO" id="GO:0008113">
    <property type="term" value="F:peptide-methionine (S)-S-oxide reductase activity"/>
    <property type="evidence" value="ECO:0007669"/>
    <property type="project" value="InterPro"/>
</dbReference>
<dbReference type="AlphaFoldDB" id="A0A1H6D1W5"/>